<sequence>MIVMGTRSGKISLGSLVGGNTGGTFFGNFSAADVAIRLDFPVPLSPATTIRNPVLSYGFGVSAIAFAIEDAAKQNPNYKPRANSMAEK</sequence>
<protein>
    <submittedName>
        <fullName evidence="1">Uncharacterized protein</fullName>
    </submittedName>
</protein>
<evidence type="ECO:0000313" key="1">
    <source>
        <dbReference type="EMBL" id="KAB9160684.1"/>
    </source>
</evidence>
<name>A0A5N6L841_9ROSI</name>
<gene>
    <name evidence="1" type="ORF">FH972_026987</name>
</gene>
<reference evidence="1 2" key="1">
    <citation type="submission" date="2019-06" db="EMBL/GenBank/DDBJ databases">
        <title>A chromosomal-level reference genome of Carpinus fangiana (Coryloideae, Betulaceae).</title>
        <authorList>
            <person name="Yang X."/>
            <person name="Wang Z."/>
            <person name="Zhang L."/>
            <person name="Hao G."/>
            <person name="Liu J."/>
            <person name="Yang Y."/>
        </authorList>
    </citation>
    <scope>NUCLEOTIDE SEQUENCE [LARGE SCALE GENOMIC DNA]</scope>
    <source>
        <strain evidence="1">Cfa_2016G</strain>
        <tissue evidence="1">Leaf</tissue>
    </source>
</reference>
<dbReference type="Proteomes" id="UP000327013">
    <property type="component" value="Unassembled WGS sequence"/>
</dbReference>
<accession>A0A5N6L841</accession>
<dbReference type="EMBL" id="VIBQ01000166">
    <property type="protein sequence ID" value="KAB9160684.1"/>
    <property type="molecule type" value="Genomic_DNA"/>
</dbReference>
<dbReference type="AlphaFoldDB" id="A0A5N6L841"/>
<proteinExistence type="predicted"/>
<comment type="caution">
    <text evidence="1">The sequence shown here is derived from an EMBL/GenBank/DDBJ whole genome shotgun (WGS) entry which is preliminary data.</text>
</comment>
<organism evidence="1 2">
    <name type="scientific">Carpinus fangiana</name>
    <dbReference type="NCBI Taxonomy" id="176857"/>
    <lineage>
        <taxon>Eukaryota</taxon>
        <taxon>Viridiplantae</taxon>
        <taxon>Streptophyta</taxon>
        <taxon>Embryophyta</taxon>
        <taxon>Tracheophyta</taxon>
        <taxon>Spermatophyta</taxon>
        <taxon>Magnoliopsida</taxon>
        <taxon>eudicotyledons</taxon>
        <taxon>Gunneridae</taxon>
        <taxon>Pentapetalae</taxon>
        <taxon>rosids</taxon>
        <taxon>fabids</taxon>
        <taxon>Fagales</taxon>
        <taxon>Betulaceae</taxon>
        <taxon>Carpinus</taxon>
    </lineage>
</organism>
<keyword evidence="2" id="KW-1185">Reference proteome</keyword>
<evidence type="ECO:0000313" key="2">
    <source>
        <dbReference type="Proteomes" id="UP000327013"/>
    </source>
</evidence>